<accession>A0A136JC16</accession>
<gene>
    <name evidence="2" type="ORF">Micbo1qcDRAFT_173398</name>
</gene>
<keyword evidence="3" id="KW-1185">Reference proteome</keyword>
<feature type="region of interest" description="Disordered" evidence="1">
    <location>
        <begin position="470"/>
        <end position="491"/>
    </location>
</feature>
<evidence type="ECO:0000256" key="1">
    <source>
        <dbReference type="SAM" id="MobiDB-lite"/>
    </source>
</evidence>
<reference evidence="3" key="1">
    <citation type="submission" date="2016-02" db="EMBL/GenBank/DDBJ databases">
        <title>Draft genome sequence of Microdochium bolleyi, a fungal endophyte of beachgrass.</title>
        <authorList>
            <consortium name="DOE Joint Genome Institute"/>
            <person name="David A.S."/>
            <person name="May G."/>
            <person name="Haridas S."/>
            <person name="Lim J."/>
            <person name="Wang M."/>
            <person name="Labutti K."/>
            <person name="Lipzen A."/>
            <person name="Barry K."/>
            <person name="Grigoriev I.V."/>
        </authorList>
    </citation>
    <scope>NUCLEOTIDE SEQUENCE [LARGE SCALE GENOMIC DNA]</scope>
    <source>
        <strain evidence="3">J235TASD1</strain>
    </source>
</reference>
<feature type="compositionally biased region" description="Basic residues" evidence="1">
    <location>
        <begin position="238"/>
        <end position="248"/>
    </location>
</feature>
<name>A0A136JC16_9PEZI</name>
<feature type="region of interest" description="Disordered" evidence="1">
    <location>
        <begin position="1"/>
        <end position="27"/>
    </location>
</feature>
<proteinExistence type="predicted"/>
<sequence length="584" mass="63759">MARHKGVELEGGHRESRGGSRAGRAGRAGLEGHGLRLKVAWRDGALDGVASCLDGRMGWALDRRASNEGLPEPAWSLRARPDKAPAVPPRCYLRLPIVCRLQPSPVDAVPSTPRGLLLADPTPVLQPSVAALAVSHPTPVGQRGSSFAEQGTIDTAKACSRRLRPAARGSRGSRGCPWLSPCEARRGEAGDAQRPVGRVQQAPSRQSGLGARRVRARWRASQGSQPTRRPAKSVVATRTRRRRRRRLPRLGQGRLGVGRCQHCHESCSRGGPAGQTHEAAAGSPMGKHATYDYCDSRRVPGWDHDGDSTQSGVRGGAVRTCGGEGSAWNRYRHETRLVALGQGPARRLLCSSGFLLSALWSPALGLRHHLWRELPAVTRLKVVIAFHTPLPRRRPPTRVHFSALFGFVWPARISPSPQWPFFLRSAVSNHRSPGVTALTSSCQNPTSRHRLVFHRAACTGNRARAALVTGSNAQLPAEPGTGTLGGDASDQSWKRDCLGDHQTLRTSVNVSKTLPLHKVDARPDEENSAVSTVFYPALRCLRHPHTPQWSDELLFINKKWSRKLRTRSPLPQKNSVRSDIFDVD</sequence>
<evidence type="ECO:0000313" key="3">
    <source>
        <dbReference type="Proteomes" id="UP000070501"/>
    </source>
</evidence>
<dbReference type="EMBL" id="KQ964247">
    <property type="protein sequence ID" value="KXJ94608.1"/>
    <property type="molecule type" value="Genomic_DNA"/>
</dbReference>
<dbReference type="Proteomes" id="UP000070501">
    <property type="component" value="Unassembled WGS sequence"/>
</dbReference>
<organism evidence="2 3">
    <name type="scientific">Microdochium bolleyi</name>
    <dbReference type="NCBI Taxonomy" id="196109"/>
    <lineage>
        <taxon>Eukaryota</taxon>
        <taxon>Fungi</taxon>
        <taxon>Dikarya</taxon>
        <taxon>Ascomycota</taxon>
        <taxon>Pezizomycotina</taxon>
        <taxon>Sordariomycetes</taxon>
        <taxon>Xylariomycetidae</taxon>
        <taxon>Xylariales</taxon>
        <taxon>Microdochiaceae</taxon>
        <taxon>Microdochium</taxon>
    </lineage>
</organism>
<feature type="region of interest" description="Disordered" evidence="1">
    <location>
        <begin position="187"/>
        <end position="251"/>
    </location>
</feature>
<dbReference type="AlphaFoldDB" id="A0A136JC16"/>
<protein>
    <submittedName>
        <fullName evidence="2">Uncharacterized protein</fullName>
    </submittedName>
</protein>
<feature type="compositionally biased region" description="Basic and acidic residues" evidence="1">
    <location>
        <begin position="1"/>
        <end position="18"/>
    </location>
</feature>
<dbReference type="InParanoid" id="A0A136JC16"/>
<evidence type="ECO:0000313" key="2">
    <source>
        <dbReference type="EMBL" id="KXJ94608.1"/>
    </source>
</evidence>